<sequence length="19" mass="1875">MTRGLGPMRSGLMGLPGSG</sequence>
<reference evidence="1" key="1">
    <citation type="submission" date="2018-02" db="EMBL/GenBank/DDBJ databases">
        <title>Rhizophora mucronata_Transcriptome.</title>
        <authorList>
            <person name="Meera S.P."/>
            <person name="Sreeshan A."/>
            <person name="Augustine A."/>
        </authorList>
    </citation>
    <scope>NUCLEOTIDE SEQUENCE</scope>
    <source>
        <tissue evidence="1">Leaf</tissue>
    </source>
</reference>
<proteinExistence type="predicted"/>
<evidence type="ECO:0000313" key="1">
    <source>
        <dbReference type="EMBL" id="MBW85233.1"/>
    </source>
</evidence>
<dbReference type="EMBL" id="GGEC01004750">
    <property type="protein sequence ID" value="MBW85233.1"/>
    <property type="molecule type" value="Transcribed_RNA"/>
</dbReference>
<accession>A0A2P2IVK5</accession>
<name>A0A2P2IVK5_RHIMU</name>
<protein>
    <submittedName>
        <fullName evidence="1">Uncharacterized protein</fullName>
    </submittedName>
</protein>
<organism evidence="1">
    <name type="scientific">Rhizophora mucronata</name>
    <name type="common">Asiatic mangrove</name>
    <dbReference type="NCBI Taxonomy" id="61149"/>
    <lineage>
        <taxon>Eukaryota</taxon>
        <taxon>Viridiplantae</taxon>
        <taxon>Streptophyta</taxon>
        <taxon>Embryophyta</taxon>
        <taxon>Tracheophyta</taxon>
        <taxon>Spermatophyta</taxon>
        <taxon>Magnoliopsida</taxon>
        <taxon>eudicotyledons</taxon>
        <taxon>Gunneridae</taxon>
        <taxon>Pentapetalae</taxon>
        <taxon>rosids</taxon>
        <taxon>fabids</taxon>
        <taxon>Malpighiales</taxon>
        <taxon>Rhizophoraceae</taxon>
        <taxon>Rhizophora</taxon>
    </lineage>
</organism>
<dbReference type="AlphaFoldDB" id="A0A2P2IVK5"/>